<evidence type="ECO:0000256" key="5">
    <source>
        <dbReference type="ARBA" id="ARBA00022723"/>
    </source>
</evidence>
<gene>
    <name evidence="13" type="ORF">BDV29DRAFT_112346</name>
</gene>
<dbReference type="OrthoDB" id="194468at2759"/>
<dbReference type="Pfam" id="PF01979">
    <property type="entry name" value="Amidohydro_1"/>
    <property type="match status" value="1"/>
</dbReference>
<dbReference type="Gene3D" id="3.20.20.140">
    <property type="entry name" value="Metal-dependent hydrolases"/>
    <property type="match status" value="1"/>
</dbReference>
<dbReference type="AlphaFoldDB" id="A0A5N5X2X4"/>
<evidence type="ECO:0000256" key="11">
    <source>
        <dbReference type="ARBA" id="ARBA00083147"/>
    </source>
</evidence>
<reference evidence="13 14" key="1">
    <citation type="submission" date="2019-04" db="EMBL/GenBank/DDBJ databases">
        <title>Friends and foes A comparative genomics study of 23 Aspergillus species from section Flavi.</title>
        <authorList>
            <consortium name="DOE Joint Genome Institute"/>
            <person name="Kjaerbolling I."/>
            <person name="Vesth T."/>
            <person name="Frisvad J.C."/>
            <person name="Nybo J.L."/>
            <person name="Theobald S."/>
            <person name="Kildgaard S."/>
            <person name="Isbrandt T."/>
            <person name="Kuo A."/>
            <person name="Sato A."/>
            <person name="Lyhne E.K."/>
            <person name="Kogle M.E."/>
            <person name="Wiebenga A."/>
            <person name="Kun R.S."/>
            <person name="Lubbers R.J."/>
            <person name="Makela M.R."/>
            <person name="Barry K."/>
            <person name="Chovatia M."/>
            <person name="Clum A."/>
            <person name="Daum C."/>
            <person name="Haridas S."/>
            <person name="He G."/>
            <person name="LaButti K."/>
            <person name="Lipzen A."/>
            <person name="Mondo S."/>
            <person name="Riley R."/>
            <person name="Salamov A."/>
            <person name="Simmons B.A."/>
            <person name="Magnuson J.K."/>
            <person name="Henrissat B."/>
            <person name="Mortensen U.H."/>
            <person name="Larsen T.O."/>
            <person name="Devries R.P."/>
            <person name="Grigoriev I.V."/>
            <person name="Machida M."/>
            <person name="Baker S.E."/>
            <person name="Andersen M.R."/>
        </authorList>
    </citation>
    <scope>NUCLEOTIDE SEQUENCE [LARGE SCALE GENOMIC DNA]</scope>
    <source>
        <strain evidence="13 14">CBS 151.66</strain>
    </source>
</reference>
<proteinExistence type="inferred from homology"/>
<evidence type="ECO:0000256" key="9">
    <source>
        <dbReference type="ARBA" id="ARBA00056079"/>
    </source>
</evidence>
<evidence type="ECO:0000256" key="6">
    <source>
        <dbReference type="ARBA" id="ARBA00022801"/>
    </source>
</evidence>
<evidence type="ECO:0000256" key="7">
    <source>
        <dbReference type="ARBA" id="ARBA00022833"/>
    </source>
</evidence>
<evidence type="ECO:0000256" key="4">
    <source>
        <dbReference type="ARBA" id="ARBA00012781"/>
    </source>
</evidence>
<evidence type="ECO:0000313" key="13">
    <source>
        <dbReference type="EMBL" id="KAB8075153.1"/>
    </source>
</evidence>
<accession>A0A5N5X2X4</accession>
<evidence type="ECO:0000256" key="3">
    <source>
        <dbReference type="ARBA" id="ARBA00006745"/>
    </source>
</evidence>
<comment type="similarity">
    <text evidence="3">Belongs to the metallo-dependent hydrolases superfamily. ATZ/TRZ family.</text>
</comment>
<protein>
    <recommendedName>
        <fullName evidence="10">Probable guanine deaminase</fullName>
        <ecNumber evidence="4">3.5.4.3</ecNumber>
    </recommendedName>
    <alternativeName>
        <fullName evidence="11">Guanine aminohydrolase</fullName>
    </alternativeName>
</protein>
<evidence type="ECO:0000256" key="8">
    <source>
        <dbReference type="ARBA" id="ARBA00051148"/>
    </source>
</evidence>
<dbReference type="InterPro" id="IPR051607">
    <property type="entry name" value="Metallo-dep_hydrolases"/>
</dbReference>
<keyword evidence="5" id="KW-0479">Metal-binding</keyword>
<dbReference type="GO" id="GO:0008270">
    <property type="term" value="F:zinc ion binding"/>
    <property type="evidence" value="ECO:0007669"/>
    <property type="project" value="TreeGrafter"/>
</dbReference>
<dbReference type="FunFam" id="3.20.20.140:FF:000022">
    <property type="entry name" value="Guanine deaminase"/>
    <property type="match status" value="1"/>
</dbReference>
<dbReference type="PANTHER" id="PTHR11271:SF49">
    <property type="entry name" value="GUANINE DEAMINASE"/>
    <property type="match status" value="1"/>
</dbReference>
<dbReference type="GO" id="GO:0005829">
    <property type="term" value="C:cytosol"/>
    <property type="evidence" value="ECO:0007669"/>
    <property type="project" value="TreeGrafter"/>
</dbReference>
<evidence type="ECO:0000256" key="2">
    <source>
        <dbReference type="ARBA" id="ARBA00004984"/>
    </source>
</evidence>
<dbReference type="GO" id="GO:0006147">
    <property type="term" value="P:guanine catabolic process"/>
    <property type="evidence" value="ECO:0007669"/>
    <property type="project" value="UniProtKB-UniPathway"/>
</dbReference>
<comment type="function">
    <text evidence="9">Catalyzes the hydrolytic deamination of guanine, producing xanthine and ammonia.</text>
</comment>
<dbReference type="InterPro" id="IPR006680">
    <property type="entry name" value="Amidohydro-rel"/>
</dbReference>
<comment type="cofactor">
    <cofactor evidence="1">
        <name>Zn(2+)</name>
        <dbReference type="ChEBI" id="CHEBI:29105"/>
    </cofactor>
</comment>
<sequence length="456" mass="49908">MTTEKRTAQAFHGTLIHSLNPPTLEFLLNTLLIISATGEIQSLHPSTDPSSIPSVLNSQNYNPDTTPLTTLSATEFLIPGFIDTHTHAPQWSQRGLGRGIPLLTWLETITFAHESKLADPIYAKQLYRAAVQGSLKQGITTACYYGSRHKPASVILAETCLTLGQRALIGKCNMNRHAPDWYVDTSVEESVTETAEFITQVRELDEGSGLVTPVITPRFAITCDEPLLHGLVDLVRQNPGIPIQTHFNESRGEIDFTRTLFPNFKNETELYASFGLLTDRTILAHAIYPQAEEIPRMKELGCGVAHCPIPNTTMDEFMVAPVREYLNVGVKVGLGTDCGGGYSSSMLDVMRAAFMVSVARQTQTGGRDRPLSIAESFYLATLGGARVAGLEGKVGRFAVGMEFDACLVRVTGVEGVMTPVEEEDSVEGVFEKFLMTGDDRNIVRVWVKGREVKVSG</sequence>
<name>A0A5N5X2X4_9EURO</name>
<dbReference type="PANTHER" id="PTHR11271">
    <property type="entry name" value="GUANINE DEAMINASE"/>
    <property type="match status" value="1"/>
</dbReference>
<evidence type="ECO:0000256" key="10">
    <source>
        <dbReference type="ARBA" id="ARBA00069860"/>
    </source>
</evidence>
<evidence type="ECO:0000259" key="12">
    <source>
        <dbReference type="Pfam" id="PF01979"/>
    </source>
</evidence>
<keyword evidence="14" id="KW-1185">Reference proteome</keyword>
<organism evidence="13 14">
    <name type="scientific">Aspergillus leporis</name>
    <dbReference type="NCBI Taxonomy" id="41062"/>
    <lineage>
        <taxon>Eukaryota</taxon>
        <taxon>Fungi</taxon>
        <taxon>Dikarya</taxon>
        <taxon>Ascomycota</taxon>
        <taxon>Pezizomycotina</taxon>
        <taxon>Eurotiomycetes</taxon>
        <taxon>Eurotiomycetidae</taxon>
        <taxon>Eurotiales</taxon>
        <taxon>Aspergillaceae</taxon>
        <taxon>Aspergillus</taxon>
        <taxon>Aspergillus subgen. Circumdati</taxon>
    </lineage>
</organism>
<dbReference type="EC" id="3.5.4.3" evidence="4"/>
<dbReference type="InterPro" id="IPR032466">
    <property type="entry name" value="Metal_Hydrolase"/>
</dbReference>
<dbReference type="SUPFAM" id="SSF51556">
    <property type="entry name" value="Metallo-dependent hydrolases"/>
    <property type="match status" value="1"/>
</dbReference>
<evidence type="ECO:0000313" key="14">
    <source>
        <dbReference type="Proteomes" id="UP000326565"/>
    </source>
</evidence>
<comment type="catalytic activity">
    <reaction evidence="8">
        <text>guanine + H2O + H(+) = xanthine + NH4(+)</text>
        <dbReference type="Rhea" id="RHEA:14665"/>
        <dbReference type="ChEBI" id="CHEBI:15377"/>
        <dbReference type="ChEBI" id="CHEBI:15378"/>
        <dbReference type="ChEBI" id="CHEBI:16235"/>
        <dbReference type="ChEBI" id="CHEBI:17712"/>
        <dbReference type="ChEBI" id="CHEBI:28938"/>
        <dbReference type="EC" id="3.5.4.3"/>
    </reaction>
</comment>
<keyword evidence="7" id="KW-0862">Zinc</keyword>
<dbReference type="Proteomes" id="UP000326565">
    <property type="component" value="Unassembled WGS sequence"/>
</dbReference>
<dbReference type="UniPathway" id="UPA00603">
    <property type="reaction ID" value="UER00660"/>
</dbReference>
<dbReference type="GO" id="GO:0008892">
    <property type="term" value="F:guanine deaminase activity"/>
    <property type="evidence" value="ECO:0007669"/>
    <property type="project" value="UniProtKB-EC"/>
</dbReference>
<feature type="domain" description="Amidohydrolase-related" evidence="12">
    <location>
        <begin position="76"/>
        <end position="452"/>
    </location>
</feature>
<dbReference type="InterPro" id="IPR011059">
    <property type="entry name" value="Metal-dep_hydrolase_composite"/>
</dbReference>
<comment type="pathway">
    <text evidence="2">Purine metabolism; guanine degradation; xanthine from guanine: step 1/1.</text>
</comment>
<keyword evidence="6" id="KW-0378">Hydrolase</keyword>
<dbReference type="EMBL" id="ML732198">
    <property type="protein sequence ID" value="KAB8075153.1"/>
    <property type="molecule type" value="Genomic_DNA"/>
</dbReference>
<dbReference type="Gene3D" id="2.30.40.10">
    <property type="entry name" value="Urease, subunit C, domain 1"/>
    <property type="match status" value="1"/>
</dbReference>
<evidence type="ECO:0000256" key="1">
    <source>
        <dbReference type="ARBA" id="ARBA00001947"/>
    </source>
</evidence>